<feature type="transmembrane region" description="Helical" evidence="1">
    <location>
        <begin position="245"/>
        <end position="261"/>
    </location>
</feature>
<evidence type="ECO:0000313" key="2">
    <source>
        <dbReference type="EMBL" id="ANX04653.1"/>
    </source>
</evidence>
<evidence type="ECO:0008006" key="4">
    <source>
        <dbReference type="Google" id="ProtNLM"/>
    </source>
</evidence>
<dbReference type="Pfam" id="PF05940">
    <property type="entry name" value="NnrS"/>
    <property type="match status" value="1"/>
</dbReference>
<dbReference type="InParanoid" id="A0A1B1YVI6"/>
<feature type="transmembrane region" description="Helical" evidence="1">
    <location>
        <begin position="66"/>
        <end position="87"/>
    </location>
</feature>
<feature type="transmembrane region" description="Helical" evidence="1">
    <location>
        <begin position="94"/>
        <end position="112"/>
    </location>
</feature>
<evidence type="ECO:0000313" key="3">
    <source>
        <dbReference type="Proteomes" id="UP000092952"/>
    </source>
</evidence>
<dbReference type="EMBL" id="CP014671">
    <property type="protein sequence ID" value="ANX04653.1"/>
    <property type="molecule type" value="Genomic_DNA"/>
</dbReference>
<dbReference type="RefSeq" id="WP_068805295.1">
    <property type="nucleotide sequence ID" value="NZ_CP014671.1"/>
</dbReference>
<feature type="transmembrane region" description="Helical" evidence="1">
    <location>
        <begin position="118"/>
        <end position="136"/>
    </location>
</feature>
<dbReference type="AlphaFoldDB" id="A0A1B1YVI6"/>
<keyword evidence="1" id="KW-1133">Transmembrane helix</keyword>
<keyword evidence="1" id="KW-0472">Membrane</keyword>
<gene>
    <name evidence="2" type="ORF">PG2T_11085</name>
</gene>
<evidence type="ECO:0000256" key="1">
    <source>
        <dbReference type="SAM" id="Phobius"/>
    </source>
</evidence>
<dbReference type="Proteomes" id="UP000092952">
    <property type="component" value="Chromosome"/>
</dbReference>
<name>A0A1B1YVI6_9GAMM</name>
<dbReference type="KEGG" id="gbi:PG2T_11085"/>
<organism evidence="2 3">
    <name type="scientific">Immundisolibacter cernigliae</name>
    <dbReference type="NCBI Taxonomy" id="1810504"/>
    <lineage>
        <taxon>Bacteria</taxon>
        <taxon>Pseudomonadati</taxon>
        <taxon>Pseudomonadota</taxon>
        <taxon>Gammaproteobacteria</taxon>
        <taxon>Immundisolibacterales</taxon>
        <taxon>Immundisolibacteraceae</taxon>
        <taxon>Immundisolibacter</taxon>
    </lineage>
</organism>
<dbReference type="STRING" id="1810504.PG2T_11085"/>
<dbReference type="InterPro" id="IPR010266">
    <property type="entry name" value="NnrS"/>
</dbReference>
<keyword evidence="3" id="KW-1185">Reference proteome</keyword>
<feature type="transmembrane region" description="Helical" evidence="1">
    <location>
        <begin position="220"/>
        <end position="239"/>
    </location>
</feature>
<feature type="transmembrane region" description="Helical" evidence="1">
    <location>
        <begin position="339"/>
        <end position="358"/>
    </location>
</feature>
<sequence length="398" mass="42034">MGDTAQASGSSSTPPLWRLGFRPFFLGAALFAVLAAGLWAEAYVGWLGGLAPRGGWLTWHMHEMPFGFAAAVIAGFLLTAVQTWTGSPGLRGRWLAAVFALWLAARIGWLWPGLPWPVLVALELAFLPAVAVRVGWQLGRVGQRRNYPLVALLVLLTLMDALALGALAMGNFEWLRRAVWAALWLIGTVIAIVGGRVIPLFTASGLQLPAPLAPRRWLEAPAHGGLPLLAGLALAGVGLAPDMRLAPLFLLLGIAHALRLARWFRPGVLRVPLLWSLHLAYAWLVAALLGLATWHLGLPILGSAALHLFTIGTIGGLILAMMARVSLGHTGRALQPPALMSLAFGAVAAAAAVRAGLAGVAPRLAVALSAMLWCLGFGLFVWCYAPMLSRPRVDGGAG</sequence>
<proteinExistence type="predicted"/>
<feature type="transmembrane region" description="Helical" evidence="1">
    <location>
        <begin position="24"/>
        <end position="46"/>
    </location>
</feature>
<reference evidence="3" key="1">
    <citation type="submission" date="2016-03" db="EMBL/GenBank/DDBJ databases">
        <title>Complete genome sequence of Solimmundus cernigliae, representing a novel lineage of polycyclic aromatic hydrocarbon degraders within the Gammaproteobacteria.</title>
        <authorList>
            <person name="Singleton D.R."/>
            <person name="Dickey A.N."/>
            <person name="Scholl E.H."/>
            <person name="Wright F.A."/>
            <person name="Aitken M.D."/>
        </authorList>
    </citation>
    <scope>NUCLEOTIDE SEQUENCE [LARGE SCALE GENOMIC DNA]</scope>
    <source>
        <strain evidence="3">TR3.2</strain>
    </source>
</reference>
<feature type="transmembrane region" description="Helical" evidence="1">
    <location>
        <begin position="306"/>
        <end position="327"/>
    </location>
</feature>
<feature type="transmembrane region" description="Helical" evidence="1">
    <location>
        <begin position="273"/>
        <end position="294"/>
    </location>
</feature>
<protein>
    <recommendedName>
        <fullName evidence="4">Short-chain dehydrogenase</fullName>
    </recommendedName>
</protein>
<feature type="transmembrane region" description="Helical" evidence="1">
    <location>
        <begin position="364"/>
        <end position="385"/>
    </location>
</feature>
<feature type="transmembrane region" description="Helical" evidence="1">
    <location>
        <begin position="148"/>
        <end position="172"/>
    </location>
</feature>
<keyword evidence="1" id="KW-0812">Transmembrane</keyword>
<feature type="transmembrane region" description="Helical" evidence="1">
    <location>
        <begin position="178"/>
        <end position="199"/>
    </location>
</feature>
<dbReference type="OrthoDB" id="9770040at2"/>
<accession>A0A1B1YVI6</accession>